<feature type="transmembrane region" description="Helical" evidence="5">
    <location>
        <begin position="191"/>
        <end position="209"/>
    </location>
</feature>
<evidence type="ECO:0000313" key="8">
    <source>
        <dbReference type="EMBL" id="AKL98532.1"/>
    </source>
</evidence>
<feature type="transmembrane region" description="Helical" evidence="5">
    <location>
        <begin position="518"/>
        <end position="536"/>
    </location>
</feature>
<dbReference type="AlphaFoldDB" id="A0A0G3WKZ7"/>
<keyword evidence="4 5" id="KW-0620">Polyamine biosynthesis</keyword>
<feature type="transmembrane region" description="Helical" evidence="5">
    <location>
        <begin position="142"/>
        <end position="162"/>
    </location>
</feature>
<dbReference type="Pfam" id="PF01564">
    <property type="entry name" value="Spermine_synth"/>
    <property type="match status" value="1"/>
</dbReference>
<comment type="catalytic activity">
    <reaction evidence="5">
        <text>S-adenosyl 3-(methylsulfanyl)propylamine + putrescine = S-methyl-5'-thioadenosine + spermidine + H(+)</text>
        <dbReference type="Rhea" id="RHEA:12721"/>
        <dbReference type="ChEBI" id="CHEBI:15378"/>
        <dbReference type="ChEBI" id="CHEBI:17509"/>
        <dbReference type="ChEBI" id="CHEBI:57443"/>
        <dbReference type="ChEBI" id="CHEBI:57834"/>
        <dbReference type="ChEBI" id="CHEBI:326268"/>
        <dbReference type="EC" id="2.5.1.16"/>
    </reaction>
</comment>
<evidence type="ECO:0000256" key="1">
    <source>
        <dbReference type="ARBA" id="ARBA00007867"/>
    </source>
</evidence>
<dbReference type="EMBL" id="CP009498">
    <property type="protein sequence ID" value="AKL98532.1"/>
    <property type="molecule type" value="Genomic_DNA"/>
</dbReference>
<evidence type="ECO:0000256" key="3">
    <source>
        <dbReference type="ARBA" id="ARBA00023066"/>
    </source>
</evidence>
<comment type="subcellular location">
    <subcellularLocation>
        <location evidence="5">Cell membrane</location>
        <topology evidence="5">Multi-pass membrane protein</topology>
    </subcellularLocation>
</comment>
<evidence type="ECO:0000256" key="6">
    <source>
        <dbReference type="PROSITE-ProRule" id="PRU00354"/>
    </source>
</evidence>
<comment type="caution">
    <text evidence="5">Lacks the conserved Asp active site.</text>
</comment>
<feature type="binding site" evidence="5">
    <location>
        <position position="307"/>
    </location>
    <ligand>
        <name>S-methyl-5'-thioadenosine</name>
        <dbReference type="ChEBI" id="CHEBI:17509"/>
    </ligand>
</feature>
<dbReference type="Gene3D" id="3.40.50.150">
    <property type="entry name" value="Vaccinia Virus protein VP39"/>
    <property type="match status" value="1"/>
</dbReference>
<evidence type="ECO:0000256" key="2">
    <source>
        <dbReference type="ARBA" id="ARBA00022679"/>
    </source>
</evidence>
<dbReference type="InterPro" id="IPR001045">
    <property type="entry name" value="Spermi_synthase"/>
</dbReference>
<dbReference type="PANTHER" id="PTHR43317">
    <property type="entry name" value="THERMOSPERMINE SYNTHASE ACAULIS5"/>
    <property type="match status" value="1"/>
</dbReference>
<dbReference type="PROSITE" id="PS51006">
    <property type="entry name" value="PABS_2"/>
    <property type="match status" value="1"/>
</dbReference>
<dbReference type="GO" id="GO:0008295">
    <property type="term" value="P:spermidine biosynthetic process"/>
    <property type="evidence" value="ECO:0007669"/>
    <property type="project" value="UniProtKB-UniRule"/>
</dbReference>
<feature type="transmembrane region" description="Helical" evidence="5">
    <location>
        <begin position="168"/>
        <end position="184"/>
    </location>
</feature>
<dbReference type="OrthoDB" id="225091at2"/>
<dbReference type="UniPathway" id="UPA00248">
    <property type="reaction ID" value="UER00314"/>
</dbReference>
<gene>
    <name evidence="5 8" type="primary">speE</name>
    <name evidence="8" type="ORF">Epro_1153</name>
</gene>
<keyword evidence="9" id="KW-1185">Reference proteome</keyword>
<evidence type="ECO:0000256" key="4">
    <source>
        <dbReference type="ARBA" id="ARBA00023115"/>
    </source>
</evidence>
<dbReference type="HAMAP" id="MF_00198">
    <property type="entry name" value="Spermidine_synth"/>
    <property type="match status" value="1"/>
</dbReference>
<keyword evidence="3 5" id="KW-0745">Spermidine biosynthesis</keyword>
<dbReference type="KEGG" id="epo:Epro_1153"/>
<comment type="subunit">
    <text evidence="5">Homodimer or homotetramer.</text>
</comment>
<accession>A0A0G3WKZ7</accession>
<feature type="transmembrane region" description="Helical" evidence="5">
    <location>
        <begin position="569"/>
        <end position="592"/>
    </location>
</feature>
<keyword evidence="5" id="KW-0812">Transmembrane</keyword>
<proteinExistence type="inferred from homology"/>
<comment type="function">
    <text evidence="5">Catalyzes the irreversible transfer of a propylamine group from the amino donor S-adenosylmethioninamine (decarboxy-AdoMet) to putrescine (1,4-diaminobutane) to yield spermidine.</text>
</comment>
<feature type="transmembrane region" description="Helical" evidence="5">
    <location>
        <begin position="34"/>
        <end position="55"/>
    </location>
</feature>
<reference evidence="8 9" key="1">
    <citation type="submission" date="2014-09" db="EMBL/GenBank/DDBJ databases">
        <title>Complete genome sequence of Endomicrobium proavitum.</title>
        <authorList>
            <person name="Zheng H."/>
        </authorList>
    </citation>
    <scope>NUCLEOTIDE SEQUENCE [LARGE SCALE GENOMIC DNA]</scope>
    <source>
        <strain evidence="8 9">Rsa215</strain>
    </source>
</reference>
<sequence length="715" mass="79372">MRQKLFLLIIGVCAAFIEFLIFREALPVFQGTDIISGFIVADIAAAFWLGVYFYGKQKIFNFSKRNFFIGIFVLCAAFVFSFVVFRSLRAFLGVALGGGISLKSAFLYIFLAVVPVNFMQGALCAASVKFAAGAKNPAKESFIFISLGFAAGAIICSLFLGAFLATDIIIITAILFLLSPLLFAQTKKEACCTVLAVIFAAVAVSGASAKIDKKILEGSFGFWEVKEYKYTPYGQTALVSKNGESALLENGIINYSNPDAEIIDSENFGHIPALYHENPKKVLIIGGAARYLPMILTHKVKQIDYVEPDKAVTDIISSNIYRESKMFDDIKVNIYNENIRQFIKNTPTRYDLILVGFSDPVNLYINGFYTKDFFLKAKKVLAPGGLLAVNLSGKLTFSSYIMAELNKSVARAVGEAFKYSSIIPGARNIIVGGDSKMPYRINVKRRLYEVQQTTLVLSKYYLDDLMDTQATLWFKNEMDIIAKRDVVNSDLSPSAMMLSVLYMQSGFSPYLSVFLDDILQYSYLAVFAVIIIFFLSRTLYKTAAFAQGVSAAWLAFNVIFAFQTYSGQIFRWGACACAVFILGVLVAILFYGKIYKRAPFINKMFLCEALQIALFIVWYIILKIYAVNVWTALAVILCLGVLFGAGVALLTEHTRKLADRKRALVLTLAGFVAASLLGGGFLIPAWGIEGSLYFIFFLKFLIFCRWADLKKTITN</sequence>
<feature type="transmembrane region" description="Helical" evidence="5">
    <location>
        <begin position="543"/>
        <end position="563"/>
    </location>
</feature>
<dbReference type="InterPro" id="IPR030374">
    <property type="entry name" value="PABS"/>
</dbReference>
<keyword evidence="5" id="KW-1133">Transmembrane helix</keyword>
<dbReference type="GO" id="GO:0010487">
    <property type="term" value="F:thermospermine synthase activity"/>
    <property type="evidence" value="ECO:0007669"/>
    <property type="project" value="UniProtKB-ARBA"/>
</dbReference>
<comment type="pathway">
    <text evidence="5">Amine and polyamine biosynthesis; spermidine biosynthesis; spermidine from putrescine: step 1/1.</text>
</comment>
<dbReference type="SUPFAM" id="SSF53335">
    <property type="entry name" value="S-adenosyl-L-methionine-dependent methyltransferases"/>
    <property type="match status" value="1"/>
</dbReference>
<dbReference type="CDD" id="cd02440">
    <property type="entry name" value="AdoMet_MTases"/>
    <property type="match status" value="1"/>
</dbReference>
<dbReference type="InterPro" id="IPR029063">
    <property type="entry name" value="SAM-dependent_MTases_sf"/>
</dbReference>
<feature type="transmembrane region" description="Helical" evidence="5">
    <location>
        <begin position="5"/>
        <end position="22"/>
    </location>
</feature>
<feature type="transmembrane region" description="Helical" evidence="5">
    <location>
        <begin position="692"/>
        <end position="709"/>
    </location>
</feature>
<dbReference type="Proteomes" id="UP000035337">
    <property type="component" value="Chromosome"/>
</dbReference>
<feature type="domain" description="PABS" evidence="7">
    <location>
        <begin position="196"/>
        <end position="444"/>
    </location>
</feature>
<dbReference type="RefSeq" id="WP_052571157.1">
    <property type="nucleotide sequence ID" value="NZ_CP009498.1"/>
</dbReference>
<keyword evidence="5" id="KW-0472">Membrane</keyword>
<feature type="transmembrane region" description="Helical" evidence="5">
    <location>
        <begin position="105"/>
        <end position="130"/>
    </location>
</feature>
<dbReference type="PANTHER" id="PTHR43317:SF1">
    <property type="entry name" value="THERMOSPERMINE SYNTHASE ACAULIS5"/>
    <property type="match status" value="1"/>
</dbReference>
<evidence type="ECO:0000259" key="7">
    <source>
        <dbReference type="PROSITE" id="PS51006"/>
    </source>
</evidence>
<dbReference type="GO" id="GO:0004766">
    <property type="term" value="F:spermidine synthase activity"/>
    <property type="evidence" value="ECO:0007669"/>
    <property type="project" value="UniProtKB-UniRule"/>
</dbReference>
<comment type="caution">
    <text evidence="5 6">Lacks conserved residue(s) required for the propagation of feature annotation.</text>
</comment>
<dbReference type="EC" id="2.5.1.16" evidence="5"/>
<evidence type="ECO:0000313" key="9">
    <source>
        <dbReference type="Proteomes" id="UP000035337"/>
    </source>
</evidence>
<evidence type="ECO:0000256" key="5">
    <source>
        <dbReference type="HAMAP-Rule" id="MF_00198"/>
    </source>
</evidence>
<protein>
    <recommendedName>
        <fullName evidence="5">Polyamine aminopropyltransferase</fullName>
    </recommendedName>
    <alternativeName>
        <fullName evidence="5">Putrescine aminopropyltransferase</fullName>
        <shortName evidence="5">PAPT</shortName>
    </alternativeName>
    <alternativeName>
        <fullName evidence="5">Spermidine synthase</fullName>
        <shortName evidence="5">SPDS</shortName>
        <shortName evidence="5">SPDSY</shortName>
        <ecNumber evidence="5">2.5.1.16</ecNumber>
    </alternativeName>
</protein>
<dbReference type="STRING" id="1408281.Epro_1153"/>
<name>A0A0G3WKZ7_9BACT</name>
<feature type="transmembrane region" description="Helical" evidence="5">
    <location>
        <begin position="604"/>
        <end position="621"/>
    </location>
</feature>
<organism evidence="8 9">
    <name type="scientific">Endomicrobium proavitum</name>
    <dbReference type="NCBI Taxonomy" id="1408281"/>
    <lineage>
        <taxon>Bacteria</taxon>
        <taxon>Pseudomonadati</taxon>
        <taxon>Elusimicrobiota</taxon>
        <taxon>Endomicrobiia</taxon>
        <taxon>Endomicrobiales</taxon>
        <taxon>Endomicrobiaceae</taxon>
        <taxon>Endomicrobium</taxon>
    </lineage>
</organism>
<dbReference type="GO" id="GO:0005886">
    <property type="term" value="C:plasma membrane"/>
    <property type="evidence" value="ECO:0007669"/>
    <property type="project" value="UniProtKB-SubCell"/>
</dbReference>
<feature type="transmembrane region" description="Helical" evidence="5">
    <location>
        <begin position="67"/>
        <end position="85"/>
    </location>
</feature>
<keyword evidence="2 5" id="KW-0808">Transferase</keyword>
<keyword evidence="5" id="KW-1003">Cell membrane</keyword>
<feature type="transmembrane region" description="Helical" evidence="5">
    <location>
        <begin position="627"/>
        <end position="651"/>
    </location>
</feature>
<feature type="transmembrane region" description="Helical" evidence="5">
    <location>
        <begin position="663"/>
        <end position="686"/>
    </location>
</feature>
<comment type="similarity">
    <text evidence="1 5">Belongs to the spermidine/spermine synthase family.</text>
</comment>